<sequence length="95" mass="10967">MNLYLNILIILLFIPLKVFCKNNDKIQKENKNLVSVQTLTGKIIGKVEKIEIESGQIMNVDIFFGIPYAEPPVGNLRFEVFFEVLNEGGDYIWKF</sequence>
<reference evidence="1" key="1">
    <citation type="submission" date="2023-11" db="EMBL/GenBank/DDBJ databases">
        <authorList>
            <person name="Poullet M."/>
        </authorList>
    </citation>
    <scope>NUCLEOTIDE SEQUENCE</scope>
    <source>
        <strain evidence="1">E1834</strain>
    </source>
</reference>
<keyword evidence="2" id="KW-1185">Reference proteome</keyword>
<gene>
    <name evidence="1" type="ORF">MENTE1834_LOCUS34806</name>
</gene>
<comment type="caution">
    <text evidence="1">The sequence shown here is derived from an EMBL/GenBank/DDBJ whole genome shotgun (WGS) entry which is preliminary data.</text>
</comment>
<evidence type="ECO:0000313" key="1">
    <source>
        <dbReference type="EMBL" id="CAK5087260.1"/>
    </source>
</evidence>
<dbReference type="EMBL" id="CAVMJV010000064">
    <property type="protein sequence ID" value="CAK5087260.1"/>
    <property type="molecule type" value="Genomic_DNA"/>
</dbReference>
<proteinExistence type="predicted"/>
<evidence type="ECO:0000313" key="2">
    <source>
        <dbReference type="Proteomes" id="UP001497535"/>
    </source>
</evidence>
<accession>A0ACB1A7F8</accession>
<dbReference type="Proteomes" id="UP001497535">
    <property type="component" value="Unassembled WGS sequence"/>
</dbReference>
<name>A0ACB1A7F8_MELEN</name>
<organism evidence="1 2">
    <name type="scientific">Meloidogyne enterolobii</name>
    <name type="common">Root-knot nematode worm</name>
    <name type="synonym">Meloidogyne mayaguensis</name>
    <dbReference type="NCBI Taxonomy" id="390850"/>
    <lineage>
        <taxon>Eukaryota</taxon>
        <taxon>Metazoa</taxon>
        <taxon>Ecdysozoa</taxon>
        <taxon>Nematoda</taxon>
        <taxon>Chromadorea</taxon>
        <taxon>Rhabditida</taxon>
        <taxon>Tylenchina</taxon>
        <taxon>Tylenchomorpha</taxon>
        <taxon>Tylenchoidea</taxon>
        <taxon>Meloidogynidae</taxon>
        <taxon>Meloidogyninae</taxon>
        <taxon>Meloidogyne</taxon>
    </lineage>
</organism>
<protein>
    <submittedName>
        <fullName evidence="1">Uncharacterized protein</fullName>
    </submittedName>
</protein>